<dbReference type="AlphaFoldDB" id="A0A6M1L4Q4"/>
<proteinExistence type="predicted"/>
<dbReference type="InterPro" id="IPR027417">
    <property type="entry name" value="P-loop_NTPase"/>
</dbReference>
<evidence type="ECO:0008006" key="4">
    <source>
        <dbReference type="Google" id="ProtNLM"/>
    </source>
</evidence>
<feature type="compositionally biased region" description="Basic and acidic residues" evidence="1">
    <location>
        <begin position="274"/>
        <end position="285"/>
    </location>
</feature>
<organism evidence="2 3">
    <name type="scientific">Verrucosispora sioxanthis</name>
    <dbReference type="NCBI Taxonomy" id="2499994"/>
    <lineage>
        <taxon>Bacteria</taxon>
        <taxon>Bacillati</taxon>
        <taxon>Actinomycetota</taxon>
        <taxon>Actinomycetes</taxon>
        <taxon>Micromonosporales</taxon>
        <taxon>Micromonosporaceae</taxon>
        <taxon>Micromonospora</taxon>
    </lineage>
</organism>
<protein>
    <recommendedName>
        <fullName evidence="4">Serine kinase</fullName>
    </recommendedName>
</protein>
<comment type="caution">
    <text evidence="2">The sequence shown here is derived from an EMBL/GenBank/DDBJ whole genome shotgun (WGS) entry which is preliminary data.</text>
</comment>
<dbReference type="RefSeq" id="WP_164445451.1">
    <property type="nucleotide sequence ID" value="NZ_SAIY01000001.1"/>
</dbReference>
<feature type="region of interest" description="Disordered" evidence="1">
    <location>
        <begin position="273"/>
        <end position="306"/>
    </location>
</feature>
<accession>A0A6M1L4Q4</accession>
<gene>
    <name evidence="2" type="ORF">ENC19_02125</name>
</gene>
<dbReference type="Gene3D" id="3.40.50.300">
    <property type="entry name" value="P-loop containing nucleotide triphosphate hydrolases"/>
    <property type="match status" value="1"/>
</dbReference>
<sequence>MFGAKVEAGRVDRRVSNPIIATPWLTADASEAVLEIPGAARFHVWQGRHVQVQVMPGASASVIRMWLEGMVASLVLIQQRRFALHASTIRVGGRLVAVAGPSGAGKSTTAALLAGRGHSIVTDEVTAVDFAVREGVVIPTVCPSGRRLRLRRETVERLGMSRDGGEEIIGTGKLGFPLVPTDHDELSLELVVVLRPEGGEVVSDVHALTGPAALTALITNTLRPYFCILQHQAHLRWIAGLASAVPIVQLDRPSNRWTGSRVAMLIEEAAMGGRDTDGLRPRHAAESNSTPRADLPVAPLTPSSAG</sequence>
<dbReference type="SUPFAM" id="SSF53795">
    <property type="entry name" value="PEP carboxykinase-like"/>
    <property type="match status" value="1"/>
</dbReference>
<evidence type="ECO:0000313" key="2">
    <source>
        <dbReference type="EMBL" id="NGM11564.1"/>
    </source>
</evidence>
<name>A0A6M1L4Q4_9ACTN</name>
<evidence type="ECO:0000313" key="3">
    <source>
        <dbReference type="Proteomes" id="UP000478148"/>
    </source>
</evidence>
<dbReference type="Proteomes" id="UP000478148">
    <property type="component" value="Unassembled WGS sequence"/>
</dbReference>
<keyword evidence="3" id="KW-1185">Reference proteome</keyword>
<dbReference type="EMBL" id="SAIY01000001">
    <property type="protein sequence ID" value="NGM11564.1"/>
    <property type="molecule type" value="Genomic_DNA"/>
</dbReference>
<evidence type="ECO:0000256" key="1">
    <source>
        <dbReference type="SAM" id="MobiDB-lite"/>
    </source>
</evidence>
<reference evidence="2 3" key="1">
    <citation type="submission" date="2020-02" db="EMBL/GenBank/DDBJ databases">
        <title>Draft Genome Sequence of Verrucosispora sp. Strain CWR15, Isolated from Gulf of Mexico Sponge.</title>
        <authorList>
            <person name="Kennedy S.J."/>
            <person name="Cella E."/>
            <person name="Azarian T."/>
            <person name="Baker B.J."/>
            <person name="Shaw L.N."/>
        </authorList>
    </citation>
    <scope>NUCLEOTIDE SEQUENCE [LARGE SCALE GENOMIC DNA]</scope>
    <source>
        <strain evidence="2 3">CWR15</strain>
    </source>
</reference>